<dbReference type="HOGENOM" id="CLU_3317929_0_0_9"/>
<evidence type="ECO:0000256" key="1">
    <source>
        <dbReference type="SAM" id="Phobius"/>
    </source>
</evidence>
<name>F3U9P9_STRSA</name>
<protein>
    <submittedName>
        <fullName evidence="2">Uncharacterized protein</fullName>
    </submittedName>
</protein>
<evidence type="ECO:0000313" key="3">
    <source>
        <dbReference type="Proteomes" id="UP000004171"/>
    </source>
</evidence>
<feature type="transmembrane region" description="Helical" evidence="1">
    <location>
        <begin position="12"/>
        <end position="34"/>
    </location>
</feature>
<dbReference type="RefSeq" id="WP_002920844.1">
    <property type="nucleotide sequence ID" value="NZ_GL890990.1"/>
</dbReference>
<gene>
    <name evidence="2" type="ORF">HMPREF9393_0352</name>
</gene>
<comment type="caution">
    <text evidence="2">The sequence shown here is derived from an EMBL/GenBank/DDBJ whole genome shotgun (WGS) entry which is preliminary data.</text>
</comment>
<dbReference type="EMBL" id="AFFL01000001">
    <property type="protein sequence ID" value="EGJ40354.1"/>
    <property type="molecule type" value="Genomic_DNA"/>
</dbReference>
<accession>F3U9P9</accession>
<dbReference type="AlphaFoldDB" id="F3U9P9"/>
<evidence type="ECO:0000313" key="2">
    <source>
        <dbReference type="EMBL" id="EGJ40354.1"/>
    </source>
</evidence>
<keyword evidence="1" id="KW-0472">Membrane</keyword>
<dbReference type="InterPro" id="IPR046010">
    <property type="entry name" value="DUF5966"/>
</dbReference>
<organism evidence="2 3">
    <name type="scientific">Streptococcus sanguinis SK1056</name>
    <dbReference type="NCBI Taxonomy" id="888820"/>
    <lineage>
        <taxon>Bacteria</taxon>
        <taxon>Bacillati</taxon>
        <taxon>Bacillota</taxon>
        <taxon>Bacilli</taxon>
        <taxon>Lactobacillales</taxon>
        <taxon>Streptococcaceae</taxon>
        <taxon>Streptococcus</taxon>
    </lineage>
</organism>
<dbReference type="Proteomes" id="UP000004171">
    <property type="component" value="Unassembled WGS sequence"/>
</dbReference>
<reference evidence="2 3" key="1">
    <citation type="submission" date="2011-03" db="EMBL/GenBank/DDBJ databases">
        <authorList>
            <person name="Muzny D."/>
            <person name="Qin X."/>
            <person name="Deng J."/>
            <person name="Jiang H."/>
            <person name="Liu Y."/>
            <person name="Qu J."/>
            <person name="Song X.-Z."/>
            <person name="Zhang L."/>
            <person name="Thornton R."/>
            <person name="Coyle M."/>
            <person name="Francisco L."/>
            <person name="Jackson L."/>
            <person name="Javaid M."/>
            <person name="Korchina V."/>
            <person name="Kovar C."/>
            <person name="Mata R."/>
            <person name="Mathew T."/>
            <person name="Ngo R."/>
            <person name="Nguyen L."/>
            <person name="Nguyen N."/>
            <person name="Okwuonu G."/>
            <person name="Ongeri F."/>
            <person name="Pham C."/>
            <person name="Simmons D."/>
            <person name="Wilczek-Boney K."/>
            <person name="Hale W."/>
            <person name="Jakkamsetti A."/>
            <person name="Pham P."/>
            <person name="Ruth R."/>
            <person name="San Lucas F."/>
            <person name="Warren J."/>
            <person name="Zhang J."/>
            <person name="Zhao Z."/>
            <person name="Zhou C."/>
            <person name="Zhu D."/>
            <person name="Lee S."/>
            <person name="Bess C."/>
            <person name="Blankenburg K."/>
            <person name="Forbes L."/>
            <person name="Fu Q."/>
            <person name="Gubbala S."/>
            <person name="Hirani K."/>
            <person name="Jayaseelan J.C."/>
            <person name="Lara F."/>
            <person name="Munidasa M."/>
            <person name="Palculict T."/>
            <person name="Patil S."/>
            <person name="Pu L.-L."/>
            <person name="Saada N."/>
            <person name="Tang L."/>
            <person name="Weissenberger G."/>
            <person name="Zhu Y."/>
            <person name="Hemphill L."/>
            <person name="Shang Y."/>
            <person name="Youmans B."/>
            <person name="Ayvaz T."/>
            <person name="Ross M."/>
            <person name="Santibanez J."/>
            <person name="Aqrawi P."/>
            <person name="Gross S."/>
            <person name="Joshi V."/>
            <person name="Fowler G."/>
            <person name="Nazareth L."/>
            <person name="Reid J."/>
            <person name="Worley K."/>
            <person name="Petrosino J."/>
            <person name="Highlander S."/>
            <person name="Gibbs R."/>
        </authorList>
    </citation>
    <scope>NUCLEOTIDE SEQUENCE [LARGE SCALE GENOMIC DNA]</scope>
    <source>
        <strain evidence="2 3">SK1056</strain>
    </source>
</reference>
<dbReference type="PATRIC" id="fig|888820.3.peg.348"/>
<sequence length="39" mass="4366">MAIKNCKGSGAWGYTTFYIVFNVLLIFGLVAKVVRSRIE</sequence>
<dbReference type="Pfam" id="PF19391">
    <property type="entry name" value="DUF5966"/>
    <property type="match status" value="1"/>
</dbReference>
<proteinExistence type="predicted"/>
<keyword evidence="1" id="KW-1133">Transmembrane helix</keyword>
<keyword evidence="1" id="KW-0812">Transmembrane</keyword>